<dbReference type="SUPFAM" id="SSF56112">
    <property type="entry name" value="Protein kinase-like (PK-like)"/>
    <property type="match status" value="1"/>
</dbReference>
<evidence type="ECO:0000313" key="2">
    <source>
        <dbReference type="EMBL" id="GMK44545.1"/>
    </source>
</evidence>
<dbReference type="InterPro" id="IPR011009">
    <property type="entry name" value="Kinase-like_dom_sf"/>
</dbReference>
<dbReference type="InterPro" id="IPR002575">
    <property type="entry name" value="Aminoglycoside_PTrfase"/>
</dbReference>
<dbReference type="Pfam" id="PF01636">
    <property type="entry name" value="APH"/>
    <property type="match status" value="1"/>
</dbReference>
<name>A0ABQ6NJ37_9BACL</name>
<protein>
    <recommendedName>
        <fullName evidence="1">Aminoglycoside phosphotransferase domain-containing protein</fullName>
    </recommendedName>
</protein>
<sequence length="335" mass="38040">MNVQLAERKIAEWAAANAAELGMSPERIQASYIYNPGGFGNLSILLTDGASRLHVKLAPPYKRARLQQWAKVSNYLALHYSAPKLIHEINEEVVPGYPYGLVFEYIEDAVPLAEIHNANEIRSAVLKIIAKLHHDDELRELLPVTATRSYAEALEEEYLKRFTEDLDGIREPRELLKDFVTDETLTWFGEEIEKLREIISQTPAFQKAAVDVVHNDLNGNNVLVRGDGSFRIIDWDDLTGQGDAAMDYSVLLWPLADDPSWPNWREKVLAAAGDGVVERLELYFRAKLLDDVIDVLADYVEAEQVPEYREEAQRKSKAIHLSSYPRYLAKYEANS</sequence>
<dbReference type="Gene3D" id="3.90.1200.10">
    <property type="match status" value="1"/>
</dbReference>
<keyword evidence="3" id="KW-1185">Reference proteome</keyword>
<proteinExistence type="predicted"/>
<dbReference type="RefSeq" id="WP_317979515.1">
    <property type="nucleotide sequence ID" value="NZ_BTCL01000004.1"/>
</dbReference>
<evidence type="ECO:0000259" key="1">
    <source>
        <dbReference type="Pfam" id="PF01636"/>
    </source>
</evidence>
<dbReference type="Proteomes" id="UP001285921">
    <property type="component" value="Unassembled WGS sequence"/>
</dbReference>
<evidence type="ECO:0000313" key="3">
    <source>
        <dbReference type="Proteomes" id="UP001285921"/>
    </source>
</evidence>
<feature type="domain" description="Aminoglycoside phosphotransferase" evidence="1">
    <location>
        <begin position="36"/>
        <end position="280"/>
    </location>
</feature>
<dbReference type="EMBL" id="BTCL01000004">
    <property type="protein sequence ID" value="GMK44545.1"/>
    <property type="molecule type" value="Genomic_DNA"/>
</dbReference>
<accession>A0ABQ6NJ37</accession>
<comment type="caution">
    <text evidence="2">The sequence shown here is derived from an EMBL/GenBank/DDBJ whole genome shotgun (WGS) entry which is preliminary data.</text>
</comment>
<reference evidence="2 3" key="1">
    <citation type="submission" date="2023-05" db="EMBL/GenBank/DDBJ databases">
        <title>Draft genome of Paenibacillus sp. CCS26.</title>
        <authorList>
            <person name="Akita H."/>
            <person name="Shinto Y."/>
            <person name="Kimura Z."/>
        </authorList>
    </citation>
    <scope>NUCLEOTIDE SEQUENCE [LARGE SCALE GENOMIC DNA]</scope>
    <source>
        <strain evidence="2 3">CCS26</strain>
    </source>
</reference>
<organism evidence="2 3">
    <name type="scientific">Paenibacillus glycanilyticus</name>
    <dbReference type="NCBI Taxonomy" id="126569"/>
    <lineage>
        <taxon>Bacteria</taxon>
        <taxon>Bacillati</taxon>
        <taxon>Bacillota</taxon>
        <taxon>Bacilli</taxon>
        <taxon>Bacillales</taxon>
        <taxon>Paenibacillaceae</taxon>
        <taxon>Paenibacillus</taxon>
    </lineage>
</organism>
<gene>
    <name evidence="2" type="ORF">PghCCS26_16730</name>
</gene>